<keyword evidence="1" id="KW-1133">Transmembrane helix</keyword>
<dbReference type="EMBL" id="JANJYI010000005">
    <property type="protein sequence ID" value="KAK2651246.1"/>
    <property type="molecule type" value="Genomic_DNA"/>
</dbReference>
<organism evidence="2 3">
    <name type="scientific">Dipteronia dyeriana</name>
    <dbReference type="NCBI Taxonomy" id="168575"/>
    <lineage>
        <taxon>Eukaryota</taxon>
        <taxon>Viridiplantae</taxon>
        <taxon>Streptophyta</taxon>
        <taxon>Embryophyta</taxon>
        <taxon>Tracheophyta</taxon>
        <taxon>Spermatophyta</taxon>
        <taxon>Magnoliopsida</taxon>
        <taxon>eudicotyledons</taxon>
        <taxon>Gunneridae</taxon>
        <taxon>Pentapetalae</taxon>
        <taxon>rosids</taxon>
        <taxon>malvids</taxon>
        <taxon>Sapindales</taxon>
        <taxon>Sapindaceae</taxon>
        <taxon>Hippocastanoideae</taxon>
        <taxon>Acereae</taxon>
        <taxon>Dipteronia</taxon>
    </lineage>
</organism>
<evidence type="ECO:0000256" key="1">
    <source>
        <dbReference type="SAM" id="Phobius"/>
    </source>
</evidence>
<dbReference type="SUPFAM" id="SSF56235">
    <property type="entry name" value="N-terminal nucleophile aminohydrolases (Ntn hydrolases)"/>
    <property type="match status" value="1"/>
</dbReference>
<gene>
    <name evidence="2" type="ORF">Ddye_018735</name>
</gene>
<evidence type="ECO:0000313" key="2">
    <source>
        <dbReference type="EMBL" id="KAK2651246.1"/>
    </source>
</evidence>
<keyword evidence="3" id="KW-1185">Reference proteome</keyword>
<proteinExistence type="predicted"/>
<keyword evidence="1" id="KW-0472">Membrane</keyword>
<name>A0AAD9UBL8_9ROSI</name>
<dbReference type="InterPro" id="IPR029055">
    <property type="entry name" value="Ntn_hydrolases_N"/>
</dbReference>
<dbReference type="Proteomes" id="UP001280121">
    <property type="component" value="Unassembled WGS sequence"/>
</dbReference>
<protein>
    <submittedName>
        <fullName evidence="2">Uncharacterized protein</fullName>
    </submittedName>
</protein>
<accession>A0AAD9UBL8</accession>
<comment type="caution">
    <text evidence="2">The sequence shown here is derived from an EMBL/GenBank/DDBJ whole genome shotgun (WGS) entry which is preliminary data.</text>
</comment>
<reference evidence="2" key="1">
    <citation type="journal article" date="2023" name="Plant J.">
        <title>Genome sequences and population genomics provide insights into the demographic history, inbreeding, and mutation load of two 'living fossil' tree species of Dipteronia.</title>
        <authorList>
            <person name="Feng Y."/>
            <person name="Comes H.P."/>
            <person name="Chen J."/>
            <person name="Zhu S."/>
            <person name="Lu R."/>
            <person name="Zhang X."/>
            <person name="Li P."/>
            <person name="Qiu J."/>
            <person name="Olsen K.M."/>
            <person name="Qiu Y."/>
        </authorList>
    </citation>
    <scope>NUCLEOTIDE SEQUENCE</scope>
    <source>
        <strain evidence="2">KIB01</strain>
    </source>
</reference>
<sequence length="67" mass="6617">MVVWGLSGKALLVLVASLSPGMDVIRAGGHVVDAFVVAAICLGVVGPTSSGIGRGAFILVRLASGRA</sequence>
<evidence type="ECO:0000313" key="3">
    <source>
        <dbReference type="Proteomes" id="UP001280121"/>
    </source>
</evidence>
<dbReference type="AlphaFoldDB" id="A0AAD9UBL8"/>
<dbReference type="Pfam" id="PF01019">
    <property type="entry name" value="G_glu_transpept"/>
    <property type="match status" value="1"/>
</dbReference>
<keyword evidence="1" id="KW-0812">Transmembrane</keyword>
<feature type="transmembrane region" description="Helical" evidence="1">
    <location>
        <begin position="37"/>
        <end position="60"/>
    </location>
</feature>